<proteinExistence type="predicted"/>
<organism evidence="2 3">
    <name type="scientific">Fonsecaea pedrosoi CBS 271.37</name>
    <dbReference type="NCBI Taxonomy" id="1442368"/>
    <lineage>
        <taxon>Eukaryota</taxon>
        <taxon>Fungi</taxon>
        <taxon>Dikarya</taxon>
        <taxon>Ascomycota</taxon>
        <taxon>Pezizomycotina</taxon>
        <taxon>Eurotiomycetes</taxon>
        <taxon>Chaetothyriomycetidae</taxon>
        <taxon>Chaetothyriales</taxon>
        <taxon>Herpotrichiellaceae</taxon>
        <taxon>Fonsecaea</taxon>
    </lineage>
</organism>
<dbReference type="CDD" id="cd00118">
    <property type="entry name" value="LysM"/>
    <property type="match status" value="1"/>
</dbReference>
<feature type="domain" description="LysM" evidence="1">
    <location>
        <begin position="22"/>
        <end position="66"/>
    </location>
</feature>
<dbReference type="InterPro" id="IPR023346">
    <property type="entry name" value="Lysozyme-like_dom_sf"/>
</dbReference>
<dbReference type="InterPro" id="IPR018392">
    <property type="entry name" value="LysM"/>
</dbReference>
<dbReference type="EMBL" id="KN846976">
    <property type="protein sequence ID" value="KIW75201.1"/>
    <property type="molecule type" value="Genomic_DNA"/>
</dbReference>
<dbReference type="VEuPathDB" id="FungiDB:Z517_11974"/>
<evidence type="ECO:0000313" key="2">
    <source>
        <dbReference type="EMBL" id="KIW75201.1"/>
    </source>
</evidence>
<dbReference type="Proteomes" id="UP000053029">
    <property type="component" value="Unassembled WGS sequence"/>
</dbReference>
<protein>
    <recommendedName>
        <fullName evidence="1">LysM domain-containing protein</fullName>
    </recommendedName>
</protein>
<evidence type="ECO:0000259" key="1">
    <source>
        <dbReference type="PROSITE" id="PS51782"/>
    </source>
</evidence>
<dbReference type="SUPFAM" id="SSF54106">
    <property type="entry name" value="LysM domain"/>
    <property type="match status" value="1"/>
</dbReference>
<keyword evidence="3" id="KW-1185">Reference proteome</keyword>
<dbReference type="SUPFAM" id="SSF53955">
    <property type="entry name" value="Lysozyme-like"/>
    <property type="match status" value="1"/>
</dbReference>
<sequence length="319" mass="34057">MATEAPLIKSQRNYKVAGTLIGSYKIQKGDTFSAIASDQELDLHAVLAANPGVDADHLEVGQDINLPTKTLELLFSLNDVARVLGVSLKELQSDNPGIPTEISINEVIKGPSLPEGDREMIAQEFSAALPGGSGGGQGGGAYANYSGPASKFPPTSQWASYSALWSSNSKLMKYNDSDSEIANIKTAIETVARESQVDVRVILCTIMQESGGNVRVHTTVSPDGTVRNPGIMQSHNGAEFNPQQAAQSILQMVRDGTEGTKSGDGLKQCFQHQGNWYAALREYNSGRVDVNDLNNGMGATGGYVRDVANRLMGHVWNGM</sequence>
<dbReference type="Gene3D" id="3.10.350.10">
    <property type="entry name" value="LysM domain"/>
    <property type="match status" value="1"/>
</dbReference>
<dbReference type="InterPro" id="IPR036779">
    <property type="entry name" value="LysM_dom_sf"/>
</dbReference>
<dbReference type="GeneID" id="25311464"/>
<dbReference type="Pfam" id="PF01476">
    <property type="entry name" value="LysM"/>
    <property type="match status" value="1"/>
</dbReference>
<dbReference type="SMART" id="SM00257">
    <property type="entry name" value="LysM"/>
    <property type="match status" value="1"/>
</dbReference>
<dbReference type="OrthoDB" id="1193027at2759"/>
<dbReference type="AlphaFoldDB" id="A0A0D2DC57"/>
<dbReference type="PROSITE" id="PS51782">
    <property type="entry name" value="LYSM"/>
    <property type="match status" value="1"/>
</dbReference>
<dbReference type="Gene3D" id="1.10.530.10">
    <property type="match status" value="1"/>
</dbReference>
<reference evidence="2 3" key="1">
    <citation type="submission" date="2015-01" db="EMBL/GenBank/DDBJ databases">
        <title>The Genome Sequence of Fonsecaea pedrosoi CBS 271.37.</title>
        <authorList>
            <consortium name="The Broad Institute Genomics Platform"/>
            <person name="Cuomo C."/>
            <person name="de Hoog S."/>
            <person name="Gorbushina A."/>
            <person name="Stielow B."/>
            <person name="Teixiera M."/>
            <person name="Abouelleil A."/>
            <person name="Chapman S.B."/>
            <person name="Priest M."/>
            <person name="Young S.K."/>
            <person name="Wortman J."/>
            <person name="Nusbaum C."/>
            <person name="Birren B."/>
        </authorList>
    </citation>
    <scope>NUCLEOTIDE SEQUENCE [LARGE SCALE GENOMIC DNA]</scope>
    <source>
        <strain evidence="2 3">CBS 271.37</strain>
    </source>
</reference>
<evidence type="ECO:0000313" key="3">
    <source>
        <dbReference type="Proteomes" id="UP000053029"/>
    </source>
</evidence>
<name>A0A0D2DC57_9EURO</name>
<accession>A0A0D2DC57</accession>
<dbReference type="HOGENOM" id="CLU_882777_0_0_1"/>
<gene>
    <name evidence="2" type="ORF">Z517_11974</name>
</gene>
<dbReference type="RefSeq" id="XP_013279009.1">
    <property type="nucleotide sequence ID" value="XM_013423555.1"/>
</dbReference>